<reference evidence="1" key="2">
    <citation type="submission" date="2020-11" db="EMBL/GenBank/DDBJ databases">
        <authorList>
            <person name="McCartney M.A."/>
            <person name="Auch B."/>
            <person name="Kono T."/>
            <person name="Mallez S."/>
            <person name="Becker A."/>
            <person name="Gohl D.M."/>
            <person name="Silverstein K.A.T."/>
            <person name="Koren S."/>
            <person name="Bechman K.B."/>
            <person name="Herman A."/>
            <person name="Abrahante J.E."/>
            <person name="Garbe J."/>
        </authorList>
    </citation>
    <scope>NUCLEOTIDE SEQUENCE</scope>
    <source>
        <strain evidence="1">Duluth1</strain>
        <tissue evidence="1">Whole animal</tissue>
    </source>
</reference>
<dbReference type="Proteomes" id="UP000828390">
    <property type="component" value="Unassembled WGS sequence"/>
</dbReference>
<evidence type="ECO:0000313" key="2">
    <source>
        <dbReference type="Proteomes" id="UP000828390"/>
    </source>
</evidence>
<reference evidence="1" key="1">
    <citation type="journal article" date="2019" name="bioRxiv">
        <title>The Genome of the Zebra Mussel, Dreissena polymorpha: A Resource for Invasive Species Research.</title>
        <authorList>
            <person name="McCartney M.A."/>
            <person name="Auch B."/>
            <person name="Kono T."/>
            <person name="Mallez S."/>
            <person name="Zhang Y."/>
            <person name="Obille A."/>
            <person name="Becker A."/>
            <person name="Abrahante J.E."/>
            <person name="Garbe J."/>
            <person name="Badalamenti J.P."/>
            <person name="Herman A."/>
            <person name="Mangelson H."/>
            <person name="Liachko I."/>
            <person name="Sullivan S."/>
            <person name="Sone E.D."/>
            <person name="Koren S."/>
            <person name="Silverstein K.A.T."/>
            <person name="Beckman K.B."/>
            <person name="Gohl D.M."/>
        </authorList>
    </citation>
    <scope>NUCLEOTIDE SEQUENCE</scope>
    <source>
        <strain evidence="1">Duluth1</strain>
        <tissue evidence="1">Whole animal</tissue>
    </source>
</reference>
<protein>
    <submittedName>
        <fullName evidence="1">Uncharacterized protein</fullName>
    </submittedName>
</protein>
<organism evidence="1 2">
    <name type="scientific">Dreissena polymorpha</name>
    <name type="common">Zebra mussel</name>
    <name type="synonym">Mytilus polymorpha</name>
    <dbReference type="NCBI Taxonomy" id="45954"/>
    <lineage>
        <taxon>Eukaryota</taxon>
        <taxon>Metazoa</taxon>
        <taxon>Spiralia</taxon>
        <taxon>Lophotrochozoa</taxon>
        <taxon>Mollusca</taxon>
        <taxon>Bivalvia</taxon>
        <taxon>Autobranchia</taxon>
        <taxon>Heteroconchia</taxon>
        <taxon>Euheterodonta</taxon>
        <taxon>Imparidentia</taxon>
        <taxon>Neoheterodontei</taxon>
        <taxon>Myida</taxon>
        <taxon>Dreissenoidea</taxon>
        <taxon>Dreissenidae</taxon>
        <taxon>Dreissena</taxon>
    </lineage>
</organism>
<name>A0A9D4CGG4_DREPO</name>
<accession>A0A9D4CGG4</accession>
<evidence type="ECO:0000313" key="1">
    <source>
        <dbReference type="EMBL" id="KAH3724259.1"/>
    </source>
</evidence>
<dbReference type="AlphaFoldDB" id="A0A9D4CGG4"/>
<proteinExistence type="predicted"/>
<sequence>MQVFLQNLQKNDHVYEDWTQTKTSRVLTRKTAPLSGGHVFQLTGIIFELSYDIIGTNILTKVDENWTINLTTRVLTSLDQDIIGKNLWTKFHEDQTRTDLFFVAQDIIRTNVLTNHVLQQTGNIFELIQDIIKTRDFNCYMPPYRAHKNVLTKFHEDYTINETKKNAPPPVGHVFQSSETIFELVQDIIGTNLLTKFHEDPTINVASTVSTRKIFMTHNGRQTIDKRFYYSHKTKNAPPPGGHDFQPAQKYFKLVQDIRMNLPF</sequence>
<dbReference type="EMBL" id="JAIWYP010000012">
    <property type="protein sequence ID" value="KAH3724259.1"/>
    <property type="molecule type" value="Genomic_DNA"/>
</dbReference>
<comment type="caution">
    <text evidence="1">The sequence shown here is derived from an EMBL/GenBank/DDBJ whole genome shotgun (WGS) entry which is preliminary data.</text>
</comment>
<gene>
    <name evidence="1" type="ORF">DPMN_050074</name>
</gene>
<keyword evidence="2" id="KW-1185">Reference proteome</keyword>